<dbReference type="AlphaFoldDB" id="A0A9P8QI64"/>
<dbReference type="OrthoDB" id="297219at2759"/>
<comment type="subcellular location">
    <subcellularLocation>
        <location evidence="1">Nucleus</location>
    </subcellularLocation>
</comment>
<evidence type="ECO:0000256" key="1">
    <source>
        <dbReference type="ARBA" id="ARBA00004123"/>
    </source>
</evidence>
<proteinExistence type="inferred from homology"/>
<dbReference type="InterPro" id="IPR011990">
    <property type="entry name" value="TPR-like_helical_dom_sf"/>
</dbReference>
<feature type="compositionally biased region" description="Basic and acidic residues" evidence="4">
    <location>
        <begin position="231"/>
        <end position="241"/>
    </location>
</feature>
<gene>
    <name evidence="5" type="ORF">Trco_005938</name>
</gene>
<dbReference type="GO" id="GO:0031048">
    <property type="term" value="P:regulatory ncRNA-mediated heterochromatin formation"/>
    <property type="evidence" value="ECO:0007669"/>
    <property type="project" value="TreeGrafter"/>
</dbReference>
<protein>
    <recommendedName>
        <fullName evidence="7">DUF1740-domain-containing protein</fullName>
    </recommendedName>
</protein>
<comment type="similarity">
    <text evidence="2">Belongs to the NRDE2 family.</text>
</comment>
<feature type="compositionally biased region" description="Basic and acidic residues" evidence="4">
    <location>
        <begin position="24"/>
        <end position="68"/>
    </location>
</feature>
<evidence type="ECO:0000313" key="6">
    <source>
        <dbReference type="Proteomes" id="UP000827724"/>
    </source>
</evidence>
<feature type="compositionally biased region" description="Basic and acidic residues" evidence="4">
    <location>
        <begin position="80"/>
        <end position="92"/>
    </location>
</feature>
<dbReference type="Gene3D" id="1.25.40.10">
    <property type="entry name" value="Tetratricopeptide repeat domain"/>
    <property type="match status" value="1"/>
</dbReference>
<dbReference type="InterPro" id="IPR013633">
    <property type="entry name" value="NRDE-2"/>
</dbReference>
<dbReference type="EMBL" id="JAIWOZ010000004">
    <property type="protein sequence ID" value="KAH6606785.1"/>
    <property type="molecule type" value="Genomic_DNA"/>
</dbReference>
<sequence length="1080" mass="121128">MASRDGQDVKLSVPKFSSFKSKGSTKEDPRKVEKDHEIRRKRHGRDDGKSSSGRRSDEDRGSRRSGREYRRHRDRPTSPSREKTADGAEKPKPVPKLESVPGLFVIDTKGDPLIIKYGGLDRSQVPAYRRHGGGRVLGTVGRLVIHRDGPRDQFSLRMPGEGFHASSGRDGLRSKMPKWKSRPTRTVARSGGADIMDEAEGYIPLSSSKKRKRDQLREESSDDEQPSYRSIEGKAKQRQYSDDDSDDGSDVSIDALAAEQSNPLRQRSIQLSKRVKDTPEDVDVWLELVDHQDALLKAGEDPDHAVLENEAHSFAEIKVSMLESALKNAKKAQDRRRVLVRLMREGAKVWTSKAAAKKWSEVVKDKDDDFLLWKTHLDFLTSNMTEFQYENIKKVLLDRLRLALSRLASDQPGDAVGEAIFVFQRTTRFVHDAGYKELAVAAWQGLLELNFFRPLSVENEQSGLESFSDFWESEVPRIGDAGAGGWRRYVESGGAGDAAEPAQASPPKPSPSRDVYKAWGYLEQFRSQGAKMPARTMDGGAGDGDDDDPFRVVMYSDIDPFLFLIPTPILPEVSRQLIDAFLLFFGFPPAFRESGWTEAAYADQFISSSLVKFDLQRVHYSNGDPENWHRSEPRFDMGVKAAASPSLLFGGSKWYRYITTRPQNPTVDSLWVSEALRQLVHVAGIEGLAQYYLAMVFSNDPEGVRKPAKALLKRYPANSELYNAYALCESANDPNVASRVLGAAIESSSLSAKWHRFLFYRTWSWVEFEGGNIGLAKVRLCSSVDGDPKGIGTGVPEVSGTALLKAHQTFTFHFHEYLFGGDLAGASTLADCMVLLSYLTASGSPEPTSVSQGNIAAAMDAVDAISQEFRSQDQAGAVAHERVLQFAAQLLYLHASKGPFRRVYLREKLSGFIRQFPQNTVFLSMFEWSDTSLRVIDETRDLLHDQVLVKEHDCVSSRMFAIQHELTHGNTNTTKAAFEHALASDVCQNSPALWISYIRFCHAQRQLRPKAKDVFYRALRHCPGSKEVIMEAFLTLIRDMESGELRAVYNTMASKGMRIHVDLEEFLDKRGPESSREKRR</sequence>
<dbReference type="GO" id="GO:0071013">
    <property type="term" value="C:catalytic step 2 spliceosome"/>
    <property type="evidence" value="ECO:0007669"/>
    <property type="project" value="TreeGrafter"/>
</dbReference>
<evidence type="ECO:0008006" key="7">
    <source>
        <dbReference type="Google" id="ProtNLM"/>
    </source>
</evidence>
<keyword evidence="6" id="KW-1185">Reference proteome</keyword>
<evidence type="ECO:0000256" key="2">
    <source>
        <dbReference type="ARBA" id="ARBA00009265"/>
    </source>
</evidence>
<keyword evidence="3" id="KW-0539">Nucleus</keyword>
<dbReference type="PANTHER" id="PTHR13471">
    <property type="entry name" value="TETRATRICOPEPTIDE-LIKE HELICAL"/>
    <property type="match status" value="1"/>
</dbReference>
<organism evidence="5 6">
    <name type="scientific">Trichoderma cornu-damae</name>
    <dbReference type="NCBI Taxonomy" id="654480"/>
    <lineage>
        <taxon>Eukaryota</taxon>
        <taxon>Fungi</taxon>
        <taxon>Dikarya</taxon>
        <taxon>Ascomycota</taxon>
        <taxon>Pezizomycotina</taxon>
        <taxon>Sordariomycetes</taxon>
        <taxon>Hypocreomycetidae</taxon>
        <taxon>Hypocreales</taxon>
        <taxon>Hypocreaceae</taxon>
        <taxon>Trichoderma</taxon>
    </lineage>
</organism>
<evidence type="ECO:0000256" key="4">
    <source>
        <dbReference type="SAM" id="MobiDB-lite"/>
    </source>
</evidence>
<feature type="region of interest" description="Disordered" evidence="4">
    <location>
        <begin position="492"/>
        <end position="513"/>
    </location>
</feature>
<feature type="region of interest" description="Disordered" evidence="4">
    <location>
        <begin position="1"/>
        <end position="100"/>
    </location>
</feature>
<comment type="caution">
    <text evidence="5">The sequence shown here is derived from an EMBL/GenBank/DDBJ whole genome shotgun (WGS) entry which is preliminary data.</text>
</comment>
<dbReference type="Proteomes" id="UP000827724">
    <property type="component" value="Unassembled WGS sequence"/>
</dbReference>
<evidence type="ECO:0000313" key="5">
    <source>
        <dbReference type="EMBL" id="KAH6606785.1"/>
    </source>
</evidence>
<name>A0A9P8QI64_9HYPO</name>
<reference evidence="5" key="1">
    <citation type="submission" date="2021-08" db="EMBL/GenBank/DDBJ databases">
        <title>Chromosome-Level Trichoderma cornu-damae using Hi-C Data.</title>
        <authorList>
            <person name="Kim C.S."/>
        </authorList>
    </citation>
    <scope>NUCLEOTIDE SEQUENCE</scope>
    <source>
        <strain evidence="5">KA19-0412C</strain>
    </source>
</reference>
<dbReference type="Pfam" id="PF08424">
    <property type="entry name" value="NRDE-2"/>
    <property type="match status" value="1"/>
</dbReference>
<accession>A0A9P8QI64</accession>
<evidence type="ECO:0000256" key="3">
    <source>
        <dbReference type="ARBA" id="ARBA00023242"/>
    </source>
</evidence>
<feature type="region of interest" description="Disordered" evidence="4">
    <location>
        <begin position="151"/>
        <end position="250"/>
    </location>
</feature>
<dbReference type="PANTHER" id="PTHR13471:SF0">
    <property type="entry name" value="NUCLEAR EXOSOME REGULATOR NRDE2"/>
    <property type="match status" value="1"/>
</dbReference>
<feature type="compositionally biased region" description="Low complexity" evidence="4">
    <location>
        <begin position="10"/>
        <end position="22"/>
    </location>
</feature>
<dbReference type="GO" id="GO:1902369">
    <property type="term" value="P:negative regulation of RNA catabolic process"/>
    <property type="evidence" value="ECO:0007669"/>
    <property type="project" value="TreeGrafter"/>
</dbReference>